<protein>
    <submittedName>
        <fullName evidence="3">Prepilin-type N-terminal cleavage/methylation domain-containing protein</fullName>
    </submittedName>
</protein>
<evidence type="ECO:0000259" key="2">
    <source>
        <dbReference type="SMART" id="SM00635"/>
    </source>
</evidence>
<dbReference type="Proteomes" id="UP001154312">
    <property type="component" value="Unassembled WGS sequence"/>
</dbReference>
<keyword evidence="1" id="KW-0812">Transmembrane</keyword>
<feature type="domain" description="BIG2" evidence="2">
    <location>
        <begin position="139"/>
        <end position="223"/>
    </location>
</feature>
<dbReference type="InterPro" id="IPR008964">
    <property type="entry name" value="Invasin/intimin_cell_adhesion"/>
</dbReference>
<feature type="transmembrane region" description="Helical" evidence="1">
    <location>
        <begin position="12"/>
        <end position="35"/>
    </location>
</feature>
<proteinExistence type="predicted"/>
<gene>
    <name evidence="3" type="ORF">L7E55_15690</name>
</gene>
<keyword evidence="1" id="KW-1133">Transmembrane helix</keyword>
<evidence type="ECO:0000256" key="1">
    <source>
        <dbReference type="SAM" id="Phobius"/>
    </source>
</evidence>
<dbReference type="Gene3D" id="2.60.40.1080">
    <property type="match status" value="1"/>
</dbReference>
<dbReference type="Pfam" id="PF07963">
    <property type="entry name" value="N_methyl"/>
    <property type="match status" value="1"/>
</dbReference>
<keyword evidence="4" id="KW-1185">Reference proteome</keyword>
<name>A0A9X4H0E6_9FIRM</name>
<keyword evidence="1" id="KW-0472">Membrane</keyword>
<dbReference type="InterPro" id="IPR003343">
    <property type="entry name" value="Big_2"/>
</dbReference>
<dbReference type="AlphaFoldDB" id="A0A9X4H0E6"/>
<dbReference type="EMBL" id="JAKOAV010000042">
    <property type="protein sequence ID" value="MDF9409772.1"/>
    <property type="molecule type" value="Genomic_DNA"/>
</dbReference>
<dbReference type="SMART" id="SM00635">
    <property type="entry name" value="BID_2"/>
    <property type="match status" value="1"/>
</dbReference>
<sequence length="516" mass="54704">MHNRLRDNHGFTFVEVMMALAAIGMIMLAFVSYIGTHSKVDTDNLDQLRMSELAVSITEGIKGGAGICPTDGSIIDPVGYPLNTPAPDQNYAVRCYESPALPSGSALKVVVGPTGSDPNNNSDKYTLVSWLPDSVASTPIAQLMITPAAPSCRVGETTQLTVNLLDNISQLYTITNAPGITYTSSDTNVITVNNGLLTGTGAGSAVITVSYTIGNTTFSNHVTVNVTSETVTDPFISYLVNNNVFVYGSQFAFEGGNVNGSNATMVVQGNLDGNQLNGGAVLNVSNIYINGYCSIDGGSADLGSGSNPGSIYVNGNLDLLSGTRDIYGNVYVNGNFSLKDAHIHGNVYVNGNVALYWTPVLDANARIYYTGSLTYPNKYPASIIVKCIHQASVPTFTMPNYAIPPLKPDSWYAANGYVPGGNLANNIKIFADSYSFHDWRTYNNVIIVSKGDINLTGNITVTGVLFAPNGRVTFDGASFTGVVIAKNGFDVTSGGSTITFVNISNYINNVADYPFQ</sequence>
<comment type="caution">
    <text evidence="3">The sequence shown here is derived from an EMBL/GenBank/DDBJ whole genome shotgun (WGS) entry which is preliminary data.</text>
</comment>
<accession>A0A9X4H0E6</accession>
<reference evidence="3" key="1">
    <citation type="submission" date="2022-02" db="EMBL/GenBank/DDBJ databases">
        <authorList>
            <person name="Leng L."/>
        </authorList>
    </citation>
    <scope>NUCLEOTIDE SEQUENCE</scope>
    <source>
        <strain evidence="3">JI</strain>
    </source>
</reference>
<evidence type="ECO:0000313" key="3">
    <source>
        <dbReference type="EMBL" id="MDF9409772.1"/>
    </source>
</evidence>
<dbReference type="SUPFAM" id="SSF49373">
    <property type="entry name" value="Invasin/intimin cell-adhesion fragments"/>
    <property type="match status" value="1"/>
</dbReference>
<dbReference type="NCBIfam" id="TIGR02532">
    <property type="entry name" value="IV_pilin_GFxxxE"/>
    <property type="match status" value="1"/>
</dbReference>
<evidence type="ECO:0000313" key="4">
    <source>
        <dbReference type="Proteomes" id="UP001154312"/>
    </source>
</evidence>
<dbReference type="InterPro" id="IPR012902">
    <property type="entry name" value="N_methyl_site"/>
</dbReference>
<dbReference type="RefSeq" id="WP_277445287.1">
    <property type="nucleotide sequence ID" value="NZ_JAKOAV010000042.1"/>
</dbReference>
<organism evidence="3 4">
    <name type="scientific">Pelotomaculum isophthalicicum JI</name>
    <dbReference type="NCBI Taxonomy" id="947010"/>
    <lineage>
        <taxon>Bacteria</taxon>
        <taxon>Bacillati</taxon>
        <taxon>Bacillota</taxon>
        <taxon>Clostridia</taxon>
        <taxon>Eubacteriales</taxon>
        <taxon>Desulfotomaculaceae</taxon>
        <taxon>Pelotomaculum</taxon>
    </lineage>
</organism>